<feature type="non-terminal residue" evidence="1">
    <location>
        <position position="1"/>
    </location>
</feature>
<sequence length="83" mass="9305">IHSRRAMIPRIMIFVRPEKLKNLLTTGLSKKLAGATEGVACFFELEALAKLGLLEPETEVLGREVFLFEVELLETEGFCVLLD</sequence>
<organism evidence="1 2">
    <name type="scientific">Phoenicibacter congonensis</name>
    <dbReference type="NCBI Taxonomy" id="1944646"/>
    <lineage>
        <taxon>Bacteria</taxon>
        <taxon>Bacillati</taxon>
        <taxon>Actinomycetota</taxon>
        <taxon>Coriobacteriia</taxon>
        <taxon>Eggerthellales</taxon>
        <taxon>Eggerthellaceae</taxon>
        <taxon>Phoenicibacter</taxon>
    </lineage>
</organism>
<dbReference type="EMBL" id="JAUMVS010000034">
    <property type="protein sequence ID" value="MDO4841619.1"/>
    <property type="molecule type" value="Genomic_DNA"/>
</dbReference>
<proteinExistence type="predicted"/>
<dbReference type="AlphaFoldDB" id="A0AA43UB49"/>
<dbReference type="Proteomes" id="UP001168575">
    <property type="component" value="Unassembled WGS sequence"/>
</dbReference>
<accession>A0AA43UB49</accession>
<evidence type="ECO:0000313" key="1">
    <source>
        <dbReference type="EMBL" id="MDO4841619.1"/>
    </source>
</evidence>
<reference evidence="1" key="1">
    <citation type="submission" date="2023-07" db="EMBL/GenBank/DDBJ databases">
        <title>Between Cages and Wild: Unraveling the Impact of Captivity on Animal Microbiomes and Antimicrobial Resistance.</title>
        <authorList>
            <person name="Schmartz G.P."/>
            <person name="Rehner J."/>
            <person name="Schuff M.J."/>
            <person name="Becker S.L."/>
            <person name="Kravczyk M."/>
            <person name="Gurevich A."/>
            <person name="Francke R."/>
            <person name="Mueller R."/>
            <person name="Keller V."/>
            <person name="Keller A."/>
        </authorList>
    </citation>
    <scope>NUCLEOTIDE SEQUENCE</scope>
    <source>
        <strain evidence="1">S12M_St_49</strain>
    </source>
</reference>
<keyword evidence="2" id="KW-1185">Reference proteome</keyword>
<protein>
    <submittedName>
        <fullName evidence="1">Uncharacterized protein</fullName>
    </submittedName>
</protein>
<gene>
    <name evidence="1" type="ORF">Q3982_02965</name>
</gene>
<name>A0AA43UB49_9ACTN</name>
<comment type="caution">
    <text evidence="1">The sequence shown here is derived from an EMBL/GenBank/DDBJ whole genome shotgun (WGS) entry which is preliminary data.</text>
</comment>
<evidence type="ECO:0000313" key="2">
    <source>
        <dbReference type="Proteomes" id="UP001168575"/>
    </source>
</evidence>